<evidence type="ECO:0000256" key="1">
    <source>
        <dbReference type="ARBA" id="ARBA00022723"/>
    </source>
</evidence>
<proteinExistence type="predicted"/>
<keyword evidence="2" id="KW-0863">Zinc-finger</keyword>
<evidence type="ECO:0000313" key="8">
    <source>
        <dbReference type="Proteomes" id="UP000503447"/>
    </source>
</evidence>
<feature type="domain" description="Zinc finger DksA/TraR C4-type" evidence="6">
    <location>
        <begin position="86"/>
        <end position="118"/>
    </location>
</feature>
<sequence>MNAQQLSRYRSQLKEIVDRVGATAATLEEGVRTPLGGSDGGTSNAPLHLGDLGSEAYTQELDATLLENETYIRDEASAAIERIDAGDYGRCEGCGCAIPAARLAAIPYARYCVPCATRMQTGRAVNLNDGRPVGWLGEPGHEAASPTPQRVVGRDLGADRTDTYAAGTPGGGATVGGLGGTTVGDGSPADANRAGVNLEDAMASGTAEADEADAAGDEDEPLAESGPSGGAVGGTPANKRSKGGTPRSAKTKTTKPSSRRTKRSPE</sequence>
<accession>A0A6M5YYW5</accession>
<evidence type="ECO:0000256" key="5">
    <source>
        <dbReference type="SAM" id="MobiDB-lite"/>
    </source>
</evidence>
<feature type="region of interest" description="Disordered" evidence="5">
    <location>
        <begin position="160"/>
        <end position="266"/>
    </location>
</feature>
<dbReference type="EMBL" id="CP053452">
    <property type="protein sequence ID" value="QJW98092.1"/>
    <property type="molecule type" value="Genomic_DNA"/>
</dbReference>
<dbReference type="PROSITE" id="PS51128">
    <property type="entry name" value="ZF_DKSA_2"/>
    <property type="match status" value="1"/>
</dbReference>
<name>A0A6M5YYW5_9BACT</name>
<dbReference type="GO" id="GO:0008270">
    <property type="term" value="F:zinc ion binding"/>
    <property type="evidence" value="ECO:0007669"/>
    <property type="project" value="UniProtKB-KW"/>
</dbReference>
<dbReference type="PROSITE" id="PS01102">
    <property type="entry name" value="ZF_DKSA_1"/>
    <property type="match status" value="1"/>
</dbReference>
<feature type="compositionally biased region" description="Basic residues" evidence="5">
    <location>
        <begin position="249"/>
        <end position="266"/>
    </location>
</feature>
<gene>
    <name evidence="7" type="ORF">FTUN_5672</name>
</gene>
<keyword evidence="3" id="KW-0862">Zinc</keyword>
<keyword evidence="8" id="KW-1185">Reference proteome</keyword>
<keyword evidence="1" id="KW-0479">Metal-binding</keyword>
<dbReference type="SUPFAM" id="SSF57716">
    <property type="entry name" value="Glucocorticoid receptor-like (DNA-binding domain)"/>
    <property type="match status" value="1"/>
</dbReference>
<evidence type="ECO:0000256" key="3">
    <source>
        <dbReference type="ARBA" id="ARBA00022833"/>
    </source>
</evidence>
<dbReference type="KEGG" id="ftj:FTUN_5672"/>
<protein>
    <submittedName>
        <fullName evidence="7">DnaK suppressor protein</fullName>
    </submittedName>
</protein>
<dbReference type="InterPro" id="IPR020458">
    <property type="entry name" value="Znf_DskA_TraR_CS"/>
</dbReference>
<dbReference type="AlphaFoldDB" id="A0A6M5YYW5"/>
<feature type="compositionally biased region" description="Acidic residues" evidence="5">
    <location>
        <begin position="208"/>
        <end position="222"/>
    </location>
</feature>
<reference evidence="8" key="1">
    <citation type="submission" date="2020-05" db="EMBL/GenBank/DDBJ databases">
        <title>Frigoriglobus tundricola gen. nov., sp. nov., a psychrotolerant cellulolytic planctomycete of the family Gemmataceae with two divergent copies of 16S rRNA gene.</title>
        <authorList>
            <person name="Kulichevskaya I.S."/>
            <person name="Ivanova A.A."/>
            <person name="Naumoff D.G."/>
            <person name="Beletsky A.V."/>
            <person name="Rijpstra W.I.C."/>
            <person name="Sinninghe Damste J.S."/>
            <person name="Mardanov A.V."/>
            <person name="Ravin N.V."/>
            <person name="Dedysh S.N."/>
        </authorList>
    </citation>
    <scope>NUCLEOTIDE SEQUENCE [LARGE SCALE GENOMIC DNA]</scope>
    <source>
        <strain evidence="8">PL17</strain>
    </source>
</reference>
<dbReference type="Proteomes" id="UP000503447">
    <property type="component" value="Chromosome"/>
</dbReference>
<evidence type="ECO:0000259" key="6">
    <source>
        <dbReference type="Pfam" id="PF01258"/>
    </source>
</evidence>
<evidence type="ECO:0000256" key="2">
    <source>
        <dbReference type="ARBA" id="ARBA00022771"/>
    </source>
</evidence>
<feature type="zinc finger region" description="dksA C4-type" evidence="4">
    <location>
        <begin position="91"/>
        <end position="115"/>
    </location>
</feature>
<dbReference type="InterPro" id="IPR000962">
    <property type="entry name" value="Znf_DskA_TraR"/>
</dbReference>
<evidence type="ECO:0000313" key="7">
    <source>
        <dbReference type="EMBL" id="QJW98092.1"/>
    </source>
</evidence>
<dbReference type="PANTHER" id="PTHR33823">
    <property type="entry name" value="RNA POLYMERASE-BINDING TRANSCRIPTION FACTOR DKSA-RELATED"/>
    <property type="match status" value="1"/>
</dbReference>
<dbReference type="Gene3D" id="1.20.120.910">
    <property type="entry name" value="DksA, coiled-coil domain"/>
    <property type="match status" value="1"/>
</dbReference>
<evidence type="ECO:0000256" key="4">
    <source>
        <dbReference type="PROSITE-ProRule" id="PRU00510"/>
    </source>
</evidence>
<dbReference type="PANTHER" id="PTHR33823:SF4">
    <property type="entry name" value="GENERAL STRESS PROTEIN 16O"/>
    <property type="match status" value="1"/>
</dbReference>
<feature type="compositionally biased region" description="Gly residues" evidence="5">
    <location>
        <begin position="168"/>
        <end position="183"/>
    </location>
</feature>
<organism evidence="7 8">
    <name type="scientific">Frigoriglobus tundricola</name>
    <dbReference type="NCBI Taxonomy" id="2774151"/>
    <lineage>
        <taxon>Bacteria</taxon>
        <taxon>Pseudomonadati</taxon>
        <taxon>Planctomycetota</taxon>
        <taxon>Planctomycetia</taxon>
        <taxon>Gemmatales</taxon>
        <taxon>Gemmataceae</taxon>
        <taxon>Frigoriglobus</taxon>
    </lineage>
</organism>
<dbReference type="Pfam" id="PF01258">
    <property type="entry name" value="zf-dskA_traR"/>
    <property type="match status" value="1"/>
</dbReference>